<reference evidence="1" key="1">
    <citation type="journal article" date="2023" name="Science">
        <title>Genome structures resolve the early diversification of teleost fishes.</title>
        <authorList>
            <person name="Parey E."/>
            <person name="Louis A."/>
            <person name="Montfort J."/>
            <person name="Bouchez O."/>
            <person name="Roques C."/>
            <person name="Iampietro C."/>
            <person name="Lluch J."/>
            <person name="Castinel A."/>
            <person name="Donnadieu C."/>
            <person name="Desvignes T."/>
            <person name="Floi Bucao C."/>
            <person name="Jouanno E."/>
            <person name="Wen M."/>
            <person name="Mejri S."/>
            <person name="Dirks R."/>
            <person name="Jansen H."/>
            <person name="Henkel C."/>
            <person name="Chen W.J."/>
            <person name="Zahm M."/>
            <person name="Cabau C."/>
            <person name="Klopp C."/>
            <person name="Thompson A.W."/>
            <person name="Robinson-Rechavi M."/>
            <person name="Braasch I."/>
            <person name="Lecointre G."/>
            <person name="Bobe J."/>
            <person name="Postlethwait J.H."/>
            <person name="Berthelot C."/>
            <person name="Roest Crollius H."/>
            <person name="Guiguen Y."/>
        </authorList>
    </citation>
    <scope>NUCLEOTIDE SEQUENCE</scope>
    <source>
        <strain evidence="1">WJC10195</strain>
    </source>
</reference>
<comment type="caution">
    <text evidence="1">The sequence shown here is derived from an EMBL/GenBank/DDBJ whole genome shotgun (WGS) entry which is preliminary data.</text>
</comment>
<gene>
    <name evidence="1" type="ORF">SKAU_G00108250</name>
</gene>
<accession>A0A9Q1G064</accession>
<dbReference type="Proteomes" id="UP001152622">
    <property type="component" value="Chromosome 3"/>
</dbReference>
<dbReference type="EMBL" id="JAINUF010000003">
    <property type="protein sequence ID" value="KAJ8370797.1"/>
    <property type="molecule type" value="Genomic_DNA"/>
</dbReference>
<evidence type="ECO:0000313" key="1">
    <source>
        <dbReference type="EMBL" id="KAJ8370797.1"/>
    </source>
</evidence>
<dbReference type="AlphaFoldDB" id="A0A9Q1G064"/>
<name>A0A9Q1G064_SYNKA</name>
<evidence type="ECO:0000313" key="2">
    <source>
        <dbReference type="Proteomes" id="UP001152622"/>
    </source>
</evidence>
<keyword evidence="2" id="KW-1185">Reference proteome</keyword>
<sequence length="148" mass="16824">MVPSDAERDAVPMSQRRGVDHGGLCHICMELWLCSQNRSDRQAVRLALVWQQLLPWGGSFVHPGGGKKPRMPSVQWQHPLRTLRSAVLKHRPEMPFGCSWPHPSPLFLPLPSPVHFNCFQRSRKCVRQDLELLHGNLPLLDTMPATIL</sequence>
<proteinExistence type="predicted"/>
<protein>
    <submittedName>
        <fullName evidence="1">Uncharacterized protein</fullName>
    </submittedName>
</protein>
<organism evidence="1 2">
    <name type="scientific">Synaphobranchus kaupii</name>
    <name type="common">Kaup's arrowtooth eel</name>
    <dbReference type="NCBI Taxonomy" id="118154"/>
    <lineage>
        <taxon>Eukaryota</taxon>
        <taxon>Metazoa</taxon>
        <taxon>Chordata</taxon>
        <taxon>Craniata</taxon>
        <taxon>Vertebrata</taxon>
        <taxon>Euteleostomi</taxon>
        <taxon>Actinopterygii</taxon>
        <taxon>Neopterygii</taxon>
        <taxon>Teleostei</taxon>
        <taxon>Anguilliformes</taxon>
        <taxon>Synaphobranchidae</taxon>
        <taxon>Synaphobranchus</taxon>
    </lineage>
</organism>